<sequence length="284" mass="32405">MKDCFSCPQPSDAPMVDDCPVVHLSDSAEDIDKLCALLYGVYHLNSESVDTSYLAMMMRIGRKYEIASLTSTALNYMQHLFPSTLQEWDNRQGEVSRLSDNQDNAFIFDIINLAYESHVPSILPAAFLSLWRNYTIESILSGIQRRKDGQPLVTILGPQAMHDCLRGRMTFLPDFLHRVAGHLEKPGEYGYPFREYQIPDYGCEDICSKIFPDLLVLLLELAKNESFQFHQGIDEIWTDSEEPCKPPLCTECKYQLDSAFDNGRNEAWEGLPILLQLDQTFKVS</sequence>
<dbReference type="AlphaFoldDB" id="A0A0D2PDQ5"/>
<accession>A0A0D2PDQ5</accession>
<dbReference type="STRING" id="945553.A0A0D2PDQ5"/>
<organism evidence="1 2">
    <name type="scientific">Hypholoma sublateritium (strain FD-334 SS-4)</name>
    <dbReference type="NCBI Taxonomy" id="945553"/>
    <lineage>
        <taxon>Eukaryota</taxon>
        <taxon>Fungi</taxon>
        <taxon>Dikarya</taxon>
        <taxon>Basidiomycota</taxon>
        <taxon>Agaricomycotina</taxon>
        <taxon>Agaricomycetes</taxon>
        <taxon>Agaricomycetidae</taxon>
        <taxon>Agaricales</taxon>
        <taxon>Agaricineae</taxon>
        <taxon>Strophariaceae</taxon>
        <taxon>Hypholoma</taxon>
    </lineage>
</organism>
<dbReference type="Proteomes" id="UP000054270">
    <property type="component" value="Unassembled WGS sequence"/>
</dbReference>
<evidence type="ECO:0000313" key="1">
    <source>
        <dbReference type="EMBL" id="KJA26656.1"/>
    </source>
</evidence>
<dbReference type="OrthoDB" id="3217871at2759"/>
<evidence type="ECO:0008006" key="3">
    <source>
        <dbReference type="Google" id="ProtNLM"/>
    </source>
</evidence>
<proteinExistence type="predicted"/>
<protein>
    <recommendedName>
        <fullName evidence="3">BTB domain-containing protein</fullName>
    </recommendedName>
</protein>
<reference evidence="2" key="1">
    <citation type="submission" date="2014-04" db="EMBL/GenBank/DDBJ databases">
        <title>Evolutionary Origins and Diversification of the Mycorrhizal Mutualists.</title>
        <authorList>
            <consortium name="DOE Joint Genome Institute"/>
            <consortium name="Mycorrhizal Genomics Consortium"/>
            <person name="Kohler A."/>
            <person name="Kuo A."/>
            <person name="Nagy L.G."/>
            <person name="Floudas D."/>
            <person name="Copeland A."/>
            <person name="Barry K.W."/>
            <person name="Cichocki N."/>
            <person name="Veneault-Fourrey C."/>
            <person name="LaButti K."/>
            <person name="Lindquist E.A."/>
            <person name="Lipzen A."/>
            <person name="Lundell T."/>
            <person name="Morin E."/>
            <person name="Murat C."/>
            <person name="Riley R."/>
            <person name="Ohm R."/>
            <person name="Sun H."/>
            <person name="Tunlid A."/>
            <person name="Henrissat B."/>
            <person name="Grigoriev I.V."/>
            <person name="Hibbett D.S."/>
            <person name="Martin F."/>
        </authorList>
    </citation>
    <scope>NUCLEOTIDE SEQUENCE [LARGE SCALE GENOMIC DNA]</scope>
    <source>
        <strain evidence="2">FD-334 SS-4</strain>
    </source>
</reference>
<keyword evidence="2" id="KW-1185">Reference proteome</keyword>
<gene>
    <name evidence="1" type="ORF">HYPSUDRAFT_63873</name>
</gene>
<name>A0A0D2PDQ5_HYPSF</name>
<evidence type="ECO:0000313" key="2">
    <source>
        <dbReference type="Proteomes" id="UP000054270"/>
    </source>
</evidence>
<dbReference type="EMBL" id="KN817527">
    <property type="protein sequence ID" value="KJA26656.1"/>
    <property type="molecule type" value="Genomic_DNA"/>
</dbReference>